<protein>
    <recommendedName>
        <fullName evidence="2">Serine aminopeptidase S33 domain-containing protein</fullName>
    </recommendedName>
</protein>
<dbReference type="InterPro" id="IPR022742">
    <property type="entry name" value="Hydrolase_4"/>
</dbReference>
<keyword evidence="4" id="KW-1185">Reference proteome</keyword>
<evidence type="ECO:0000313" key="4">
    <source>
        <dbReference type="Proteomes" id="UP001458946"/>
    </source>
</evidence>
<dbReference type="EMBL" id="BAABRN010000050">
    <property type="protein sequence ID" value="GAA5503457.1"/>
    <property type="molecule type" value="Genomic_DNA"/>
</dbReference>
<name>A0ABP9VDZ8_9DEIO</name>
<dbReference type="Pfam" id="PF12146">
    <property type="entry name" value="Hydrolase_4"/>
    <property type="match status" value="1"/>
</dbReference>
<dbReference type="PANTHER" id="PTHR22946">
    <property type="entry name" value="DIENELACTONE HYDROLASE DOMAIN-CONTAINING PROTEIN-RELATED"/>
    <property type="match status" value="1"/>
</dbReference>
<comment type="caution">
    <text evidence="3">The sequence shown here is derived from an EMBL/GenBank/DDBJ whole genome shotgun (WGS) entry which is preliminary data.</text>
</comment>
<feature type="domain" description="Serine aminopeptidase S33" evidence="2">
    <location>
        <begin position="40"/>
        <end position="169"/>
    </location>
</feature>
<evidence type="ECO:0000259" key="2">
    <source>
        <dbReference type="Pfam" id="PF12146"/>
    </source>
</evidence>
<evidence type="ECO:0000256" key="1">
    <source>
        <dbReference type="ARBA" id="ARBA00022801"/>
    </source>
</evidence>
<reference evidence="3 4" key="1">
    <citation type="submission" date="2024-02" db="EMBL/GenBank/DDBJ databases">
        <title>Deinococcus xinjiangensis NBRC 107630.</title>
        <authorList>
            <person name="Ichikawa N."/>
            <person name="Katano-Makiyama Y."/>
            <person name="Hidaka K."/>
        </authorList>
    </citation>
    <scope>NUCLEOTIDE SEQUENCE [LARGE SCALE GENOMIC DNA]</scope>
    <source>
        <strain evidence="3 4">NBRC 107630</strain>
    </source>
</reference>
<keyword evidence="1" id="KW-0378">Hydrolase</keyword>
<organism evidence="3 4">
    <name type="scientific">Deinococcus xinjiangensis</name>
    <dbReference type="NCBI Taxonomy" id="457454"/>
    <lineage>
        <taxon>Bacteria</taxon>
        <taxon>Thermotogati</taxon>
        <taxon>Deinococcota</taxon>
        <taxon>Deinococci</taxon>
        <taxon>Deinococcales</taxon>
        <taxon>Deinococcaceae</taxon>
        <taxon>Deinococcus</taxon>
    </lineage>
</organism>
<dbReference type="InterPro" id="IPR029058">
    <property type="entry name" value="AB_hydrolase_fold"/>
</dbReference>
<dbReference type="InterPro" id="IPR050261">
    <property type="entry name" value="FrsA_esterase"/>
</dbReference>
<dbReference type="Proteomes" id="UP001458946">
    <property type="component" value="Unassembled WGS sequence"/>
</dbReference>
<dbReference type="PANTHER" id="PTHR22946:SF9">
    <property type="entry name" value="POLYKETIDE TRANSFERASE AF380"/>
    <property type="match status" value="1"/>
</dbReference>
<dbReference type="Gene3D" id="3.40.50.1820">
    <property type="entry name" value="alpha/beta hydrolase"/>
    <property type="match status" value="1"/>
</dbReference>
<accession>A0ABP9VDZ8</accession>
<proteinExistence type="predicted"/>
<gene>
    <name evidence="3" type="ORF">Dxin01_03215</name>
</gene>
<evidence type="ECO:0000313" key="3">
    <source>
        <dbReference type="EMBL" id="GAA5503457.1"/>
    </source>
</evidence>
<dbReference type="SUPFAM" id="SSF53474">
    <property type="entry name" value="alpha/beta-Hydrolases"/>
    <property type="match status" value="1"/>
</dbReference>
<sequence>MSADPPVTPLAGGLPYRVVRRVLAGVPCLLELPPEGEGLRAVCVVLHGAYNCKEGKLGIYSALAAKGVAVLLPDAALHGERQWETPPNLNAREYVWESVYRTVQDIPRVLDDFETEFGKLPVWVIGSSMGGYVALTLARTEKRVQKVAALITSGVWAEPQVQVPHLIRFLNEHRPMTHAAEFPPLPLLLASGDSDEVFPLARHHEVTAEALREAYAQAGAEGLFREQLFPTVGHYTSRMMRDSTLRFLLAE</sequence>
<dbReference type="RefSeq" id="WP_353543427.1">
    <property type="nucleotide sequence ID" value="NZ_BAABRN010000050.1"/>
</dbReference>